<dbReference type="RefSeq" id="WP_220339048.1">
    <property type="nucleotide sequence ID" value="NZ_JAEUAX010000002.1"/>
</dbReference>
<gene>
    <name evidence="4" type="ORF">JNB61_06100</name>
</gene>
<dbReference type="PIRSF" id="PIRSF020623">
    <property type="entry name" value="PaaX"/>
    <property type="match status" value="1"/>
</dbReference>
<dbReference type="InterPro" id="IPR013225">
    <property type="entry name" value="PaaX_C"/>
</dbReference>
<keyword evidence="5" id="KW-1185">Reference proteome</keyword>
<evidence type="ECO:0000313" key="4">
    <source>
        <dbReference type="EMBL" id="MBW9109336.1"/>
    </source>
</evidence>
<evidence type="ECO:0000259" key="1">
    <source>
        <dbReference type="Pfam" id="PF07848"/>
    </source>
</evidence>
<dbReference type="InterPro" id="IPR011965">
    <property type="entry name" value="PaaX_trns_reg"/>
</dbReference>
<dbReference type="InterPro" id="IPR036388">
    <property type="entry name" value="WH-like_DNA-bd_sf"/>
</dbReference>
<dbReference type="Pfam" id="PF20803">
    <property type="entry name" value="PaaX_M"/>
    <property type="match status" value="1"/>
</dbReference>
<feature type="domain" description="Transcriptional repressor PaaX-like central Cas2-like" evidence="3">
    <location>
        <begin position="105"/>
        <end position="175"/>
    </location>
</feature>
<feature type="domain" description="Transcriptional repressor PaaX-like N-terminal" evidence="1">
    <location>
        <begin position="22"/>
        <end position="85"/>
    </location>
</feature>
<dbReference type="Gene3D" id="3.30.70.2650">
    <property type="match status" value="1"/>
</dbReference>
<organism evidence="4 5">
    <name type="scientific">Microbacterium ureisolvens</name>
    <dbReference type="NCBI Taxonomy" id="2781186"/>
    <lineage>
        <taxon>Bacteria</taxon>
        <taxon>Bacillati</taxon>
        <taxon>Actinomycetota</taxon>
        <taxon>Actinomycetes</taxon>
        <taxon>Micrococcales</taxon>
        <taxon>Microbacteriaceae</taxon>
        <taxon>Microbacterium</taxon>
    </lineage>
</organism>
<dbReference type="Gene3D" id="1.20.58.1460">
    <property type="match status" value="1"/>
</dbReference>
<dbReference type="PANTHER" id="PTHR30319">
    <property type="entry name" value="PHENYLACETIC ACID REGULATOR-RELATED TRANSCRIPTIONAL REPRESSOR"/>
    <property type="match status" value="1"/>
</dbReference>
<dbReference type="PANTHER" id="PTHR30319:SF1">
    <property type="entry name" value="TRANSCRIPTIONAL REPRESSOR PAAX"/>
    <property type="match status" value="1"/>
</dbReference>
<evidence type="ECO:0000313" key="5">
    <source>
        <dbReference type="Proteomes" id="UP000777440"/>
    </source>
</evidence>
<dbReference type="InterPro" id="IPR048846">
    <property type="entry name" value="PaaX-like_central"/>
</dbReference>
<dbReference type="Pfam" id="PF08223">
    <property type="entry name" value="PaaX_C"/>
    <property type="match status" value="1"/>
</dbReference>
<dbReference type="Proteomes" id="UP000777440">
    <property type="component" value="Unassembled WGS sequence"/>
</dbReference>
<sequence>MTLADDAAGSPEFRRVSPVRQVLTVFGDYWWGVDDPLPTGALVTALTDLGLKEAAARATLARMVRGGLLAAERAGRRTTHSLTPRALEIVEEEGAWLESFGLVEPSWDGLWTVLAFSIPESERSSRHLARSRLRWLGFAPLYDGVWVSPQDRAAAAMAELRELGVGDVTAMRATLQTTIAGGAQAAWNLDDIAAEYRRFAAAMKPGEPDGPVAAFVERMQLMLGWQAFRLLDTGMPAELVPGDWPRAATRRAWAQRYNELGDAAESRIRALVGEIDADLARRVTRRRMTERADT</sequence>
<dbReference type="Gene3D" id="1.10.10.10">
    <property type="entry name" value="Winged helix-like DNA-binding domain superfamily/Winged helix DNA-binding domain"/>
    <property type="match status" value="1"/>
</dbReference>
<proteinExistence type="predicted"/>
<accession>A0ABS7HXL0</accession>
<protein>
    <submittedName>
        <fullName evidence="4">PaaX family transcriptional regulator</fullName>
    </submittedName>
</protein>
<name>A0ABS7HXL0_9MICO</name>
<dbReference type="EMBL" id="JAEUAX010000002">
    <property type="protein sequence ID" value="MBW9109336.1"/>
    <property type="molecule type" value="Genomic_DNA"/>
</dbReference>
<dbReference type="InterPro" id="IPR012906">
    <property type="entry name" value="PaaX-like_N"/>
</dbReference>
<comment type="caution">
    <text evidence="4">The sequence shown here is derived from an EMBL/GenBank/DDBJ whole genome shotgun (WGS) entry which is preliminary data.</text>
</comment>
<dbReference type="Pfam" id="PF07848">
    <property type="entry name" value="PaaX"/>
    <property type="match status" value="1"/>
</dbReference>
<feature type="domain" description="Transcriptional repressor PaaX-like C-terminal" evidence="2">
    <location>
        <begin position="187"/>
        <end position="266"/>
    </location>
</feature>
<evidence type="ECO:0000259" key="2">
    <source>
        <dbReference type="Pfam" id="PF08223"/>
    </source>
</evidence>
<reference evidence="4 5" key="1">
    <citation type="journal article" date="2021" name="MBio">
        <title>Poor Competitiveness of Bradyrhizobium in Pigeon Pea Root Colonization in Indian Soils.</title>
        <authorList>
            <person name="Chalasani D."/>
            <person name="Basu A."/>
            <person name="Pullabhotla S.V.S.R.N."/>
            <person name="Jorrin B."/>
            <person name="Neal A.L."/>
            <person name="Poole P.S."/>
            <person name="Podile A.R."/>
            <person name="Tkacz A."/>
        </authorList>
    </citation>
    <scope>NUCLEOTIDE SEQUENCE [LARGE SCALE GENOMIC DNA]</scope>
    <source>
        <strain evidence="4 5">HU12</strain>
    </source>
</reference>
<evidence type="ECO:0000259" key="3">
    <source>
        <dbReference type="Pfam" id="PF20803"/>
    </source>
</evidence>